<dbReference type="Gene3D" id="3.40.50.300">
    <property type="entry name" value="P-loop containing nucleotide triphosphate hydrolases"/>
    <property type="match status" value="1"/>
</dbReference>
<keyword evidence="6" id="KW-1185">Reference proteome</keyword>
<dbReference type="InterPro" id="IPR027417">
    <property type="entry name" value="P-loop_NTPase"/>
</dbReference>
<dbReference type="Pfam" id="PF00005">
    <property type="entry name" value="ABC_tran"/>
    <property type="match status" value="1"/>
</dbReference>
<dbReference type="SUPFAM" id="SSF52540">
    <property type="entry name" value="P-loop containing nucleoside triphosphate hydrolases"/>
    <property type="match status" value="1"/>
</dbReference>
<evidence type="ECO:0000256" key="2">
    <source>
        <dbReference type="ARBA" id="ARBA00022741"/>
    </source>
</evidence>
<evidence type="ECO:0000256" key="3">
    <source>
        <dbReference type="ARBA" id="ARBA00022840"/>
    </source>
</evidence>
<dbReference type="SMART" id="SM00382">
    <property type="entry name" value="AAA"/>
    <property type="match status" value="1"/>
</dbReference>
<sequence length="223" mass="24623">MSGHSPATPPVWQLDFTAALGRGPGRFELHVNRQLSSRRTALVGPSGSGKSLFLQTLAGLVRAERGRVMFGAEPLQDTARGLWVPPQQRGLGYMFQDYALFPHLTVAQNLAAGRRRGWLNPPRRRHDPEVEAWLDRLGLRDTAGLYPHQISGGQAQRTALGRTLLARPRALLLDEPFSALDPALRRELGSELLALLDSLDLPVILVTHDHAEAERLMDEVVTL</sequence>
<feature type="domain" description="ABC transporter" evidence="4">
    <location>
        <begin position="11"/>
        <end position="223"/>
    </location>
</feature>
<gene>
    <name evidence="5" type="primary">modC</name>
    <name evidence="5" type="ORF">GCM10017783_14050</name>
</gene>
<dbReference type="RefSeq" id="WP_189642970.1">
    <property type="nucleotide sequence ID" value="NZ_BNAL01000015.1"/>
</dbReference>
<evidence type="ECO:0000313" key="5">
    <source>
        <dbReference type="EMBL" id="GHG02911.1"/>
    </source>
</evidence>
<dbReference type="PANTHER" id="PTHR42781">
    <property type="entry name" value="SPERMIDINE/PUTRESCINE IMPORT ATP-BINDING PROTEIN POTA"/>
    <property type="match status" value="1"/>
</dbReference>
<dbReference type="GO" id="GO:0005524">
    <property type="term" value="F:ATP binding"/>
    <property type="evidence" value="ECO:0007669"/>
    <property type="project" value="UniProtKB-KW"/>
</dbReference>
<organism evidence="5 6">
    <name type="scientific">Deinococcus piscis</name>
    <dbReference type="NCBI Taxonomy" id="394230"/>
    <lineage>
        <taxon>Bacteria</taxon>
        <taxon>Thermotogati</taxon>
        <taxon>Deinococcota</taxon>
        <taxon>Deinococci</taxon>
        <taxon>Deinococcales</taxon>
        <taxon>Deinococcaceae</taxon>
        <taxon>Deinococcus</taxon>
    </lineage>
</organism>
<dbReference type="Proteomes" id="UP000632154">
    <property type="component" value="Unassembled WGS sequence"/>
</dbReference>
<protein>
    <submittedName>
        <fullName evidence="5">ABC transporter ATP-binding protein</fullName>
    </submittedName>
</protein>
<keyword evidence="3 5" id="KW-0067">ATP-binding</keyword>
<dbReference type="PROSITE" id="PS50893">
    <property type="entry name" value="ABC_TRANSPORTER_2"/>
    <property type="match status" value="1"/>
</dbReference>
<dbReference type="InterPro" id="IPR003439">
    <property type="entry name" value="ABC_transporter-like_ATP-bd"/>
</dbReference>
<evidence type="ECO:0000313" key="6">
    <source>
        <dbReference type="Proteomes" id="UP000632154"/>
    </source>
</evidence>
<name>A0ABQ3K8R4_9DEIO</name>
<comment type="caution">
    <text evidence="5">The sequence shown here is derived from an EMBL/GenBank/DDBJ whole genome shotgun (WGS) entry which is preliminary data.</text>
</comment>
<dbReference type="InterPro" id="IPR050093">
    <property type="entry name" value="ABC_SmlMolc_Importer"/>
</dbReference>
<dbReference type="PANTHER" id="PTHR42781:SF4">
    <property type="entry name" value="SPERMIDINE_PUTRESCINE IMPORT ATP-BINDING PROTEIN POTA"/>
    <property type="match status" value="1"/>
</dbReference>
<evidence type="ECO:0000259" key="4">
    <source>
        <dbReference type="PROSITE" id="PS50893"/>
    </source>
</evidence>
<reference evidence="6" key="1">
    <citation type="journal article" date="2019" name="Int. J. Syst. Evol. Microbiol.">
        <title>The Global Catalogue of Microorganisms (GCM) 10K type strain sequencing project: providing services to taxonomists for standard genome sequencing and annotation.</title>
        <authorList>
            <consortium name="The Broad Institute Genomics Platform"/>
            <consortium name="The Broad Institute Genome Sequencing Center for Infectious Disease"/>
            <person name="Wu L."/>
            <person name="Ma J."/>
        </authorList>
    </citation>
    <scope>NUCLEOTIDE SEQUENCE [LARGE SCALE GENOMIC DNA]</scope>
    <source>
        <strain evidence="6">CGMCC 1.18439</strain>
    </source>
</reference>
<keyword evidence="2" id="KW-0547">Nucleotide-binding</keyword>
<evidence type="ECO:0000256" key="1">
    <source>
        <dbReference type="ARBA" id="ARBA00022448"/>
    </source>
</evidence>
<dbReference type="InterPro" id="IPR003593">
    <property type="entry name" value="AAA+_ATPase"/>
</dbReference>
<accession>A0ABQ3K8R4</accession>
<keyword evidence="1" id="KW-0813">Transport</keyword>
<dbReference type="EMBL" id="BNAL01000015">
    <property type="protein sequence ID" value="GHG02911.1"/>
    <property type="molecule type" value="Genomic_DNA"/>
</dbReference>
<proteinExistence type="predicted"/>